<keyword evidence="5 7" id="KW-0040">ANK repeat</keyword>
<evidence type="ECO:0000256" key="5">
    <source>
        <dbReference type="ARBA" id="ARBA00023043"/>
    </source>
</evidence>
<evidence type="ECO:0000256" key="4">
    <source>
        <dbReference type="ARBA" id="ARBA00022989"/>
    </source>
</evidence>
<gene>
    <name evidence="10" type="ORF">SETIT_2G339200v2</name>
</gene>
<dbReference type="PANTHER" id="PTHR24186:SF50">
    <property type="entry name" value="ANKYRIN REPEAT-CONTAINING PROTEIN ITN1-LIKE ISOFORM X1"/>
    <property type="match status" value="1"/>
</dbReference>
<dbReference type="STRING" id="4555.A0A368Q668"/>
<dbReference type="SMART" id="SM00248">
    <property type="entry name" value="ANK"/>
    <property type="match status" value="7"/>
</dbReference>
<feature type="transmembrane region" description="Helical" evidence="8">
    <location>
        <begin position="470"/>
        <end position="493"/>
    </location>
</feature>
<comment type="subcellular location">
    <subcellularLocation>
        <location evidence="1">Membrane</location>
        <topology evidence="1">Multi-pass membrane protein</topology>
    </subcellularLocation>
</comment>
<evidence type="ECO:0000256" key="1">
    <source>
        <dbReference type="ARBA" id="ARBA00004141"/>
    </source>
</evidence>
<reference evidence="10" key="2">
    <citation type="submission" date="2015-07" db="EMBL/GenBank/DDBJ databases">
        <authorList>
            <person name="Noorani M."/>
        </authorList>
    </citation>
    <scope>NUCLEOTIDE SEQUENCE</scope>
    <source>
        <strain evidence="10">Yugu1</strain>
    </source>
</reference>
<evidence type="ECO:0000256" key="7">
    <source>
        <dbReference type="PROSITE-ProRule" id="PRU00023"/>
    </source>
</evidence>
<keyword evidence="3" id="KW-0677">Repeat</keyword>
<keyword evidence="6 8" id="KW-0472">Membrane</keyword>
<dbReference type="SUPFAM" id="SSF48403">
    <property type="entry name" value="Ankyrin repeat"/>
    <property type="match status" value="1"/>
</dbReference>
<feature type="transmembrane region" description="Helical" evidence="8">
    <location>
        <begin position="395"/>
        <end position="420"/>
    </location>
</feature>
<proteinExistence type="predicted"/>
<name>A0A368Q668_SETIT</name>
<dbReference type="Pfam" id="PF00023">
    <property type="entry name" value="Ank"/>
    <property type="match status" value="1"/>
</dbReference>
<dbReference type="PROSITE" id="PS50088">
    <property type="entry name" value="ANK_REPEAT"/>
    <property type="match status" value="2"/>
</dbReference>
<reference evidence="10" key="1">
    <citation type="journal article" date="2012" name="Nat. Biotechnol.">
        <title>Reference genome sequence of the model plant Setaria.</title>
        <authorList>
            <person name="Bennetzen J.L."/>
            <person name="Schmutz J."/>
            <person name="Wang H."/>
            <person name="Percifield R."/>
            <person name="Hawkins J."/>
            <person name="Pontaroli A.C."/>
            <person name="Estep M."/>
            <person name="Feng L."/>
            <person name="Vaughn J.N."/>
            <person name="Grimwood J."/>
            <person name="Jenkins J."/>
            <person name="Barry K."/>
            <person name="Lindquist E."/>
            <person name="Hellsten U."/>
            <person name="Deshpande S."/>
            <person name="Wang X."/>
            <person name="Wu X."/>
            <person name="Mitros T."/>
            <person name="Triplett J."/>
            <person name="Yang X."/>
            <person name="Ye C.Y."/>
            <person name="Mauro-Herrera M."/>
            <person name="Wang L."/>
            <person name="Li P."/>
            <person name="Sharma M."/>
            <person name="Sharma R."/>
            <person name="Ronald P.C."/>
            <person name="Panaud O."/>
            <person name="Kellogg E.A."/>
            <person name="Brutnell T.P."/>
            <person name="Doust A.N."/>
            <person name="Tuskan G.A."/>
            <person name="Rokhsar D."/>
            <person name="Devos K.M."/>
        </authorList>
    </citation>
    <scope>NUCLEOTIDE SEQUENCE [LARGE SCALE GENOMIC DNA]</scope>
    <source>
        <strain evidence="10">Yugu1</strain>
    </source>
</reference>
<keyword evidence="4 8" id="KW-1133">Transmembrane helix</keyword>
<feature type="transmembrane region" description="Helical" evidence="8">
    <location>
        <begin position="440"/>
        <end position="463"/>
    </location>
</feature>
<dbReference type="PANTHER" id="PTHR24186">
    <property type="entry name" value="PROTEIN PHOSPHATASE 1 REGULATORY SUBUNIT"/>
    <property type="match status" value="1"/>
</dbReference>
<dbReference type="InterPro" id="IPR026961">
    <property type="entry name" value="PGG_dom"/>
</dbReference>
<dbReference type="AlphaFoldDB" id="A0A368Q668"/>
<dbReference type="OrthoDB" id="681442at2759"/>
<keyword evidence="2 8" id="KW-0812">Transmembrane</keyword>
<dbReference type="Pfam" id="PF12796">
    <property type="entry name" value="Ank_2"/>
    <property type="match status" value="1"/>
</dbReference>
<evidence type="ECO:0000256" key="3">
    <source>
        <dbReference type="ARBA" id="ARBA00022737"/>
    </source>
</evidence>
<evidence type="ECO:0000256" key="8">
    <source>
        <dbReference type="SAM" id="Phobius"/>
    </source>
</evidence>
<feature type="repeat" description="ANK" evidence="7">
    <location>
        <begin position="240"/>
        <end position="263"/>
    </location>
</feature>
<evidence type="ECO:0000256" key="2">
    <source>
        <dbReference type="ARBA" id="ARBA00022692"/>
    </source>
</evidence>
<sequence>MEQTVAFGPHFMTLDQELLRVLTAGDAARLEELLRRQDQTHSHVAVNVQAAAAPPGAVAAPPWQGASCLLLGVTSNGALHLAASRGHAELAALRCERAPSLVATRNRGLDTPLHCAAKAGHRGVVARLLSAMRAGGEALCARNCLSATALFEAVRHGHAAVVDLLMVLAPELASVATNSGVSPLYLAATTDSLQMVRALLRPSRRNAVARVVFWSGGTHCSACCGTVPTSVELAHIADSHGQFPLHAAAMKGNTRVLDELMKKCPDHHELVDDKGRNLLHCAVEHNQRAVVRHVCQDGNLYMLLNAMDYEGNSPLHLAAKYRFIRIVSILLLTMTVETSITNKDGLTAGDRLPCVDVSPLIRSNSYSGWIPFSVPAFTVPGGFSSERTAILASRFAFRAFIVSNTTAFLFSTVATCFLMYGTKSSSSVPLNHRLQYNSLASGLVPVAAQFMIAAFAFGSHLVLGDANRGLIAFVYAWSSASVLFCVPGIWLPMYHALGRAIWR</sequence>
<dbReference type="GO" id="GO:0016020">
    <property type="term" value="C:membrane"/>
    <property type="evidence" value="ECO:0007669"/>
    <property type="project" value="UniProtKB-SubCell"/>
</dbReference>
<evidence type="ECO:0000313" key="10">
    <source>
        <dbReference type="EMBL" id="RCV13352.1"/>
    </source>
</evidence>
<dbReference type="EMBL" id="CM003529">
    <property type="protein sequence ID" value="RCV13352.1"/>
    <property type="molecule type" value="Genomic_DNA"/>
</dbReference>
<protein>
    <recommendedName>
        <fullName evidence="9">PGG domain-containing protein</fullName>
    </recommendedName>
</protein>
<accession>A0A368Q668</accession>
<dbReference type="Pfam" id="PF13962">
    <property type="entry name" value="PGG"/>
    <property type="match status" value="1"/>
</dbReference>
<dbReference type="Gene3D" id="1.25.40.20">
    <property type="entry name" value="Ankyrin repeat-containing domain"/>
    <property type="match status" value="3"/>
</dbReference>
<organism evidence="10">
    <name type="scientific">Setaria italica</name>
    <name type="common">Foxtail millet</name>
    <name type="synonym">Panicum italicum</name>
    <dbReference type="NCBI Taxonomy" id="4555"/>
    <lineage>
        <taxon>Eukaryota</taxon>
        <taxon>Viridiplantae</taxon>
        <taxon>Streptophyta</taxon>
        <taxon>Embryophyta</taxon>
        <taxon>Tracheophyta</taxon>
        <taxon>Spermatophyta</taxon>
        <taxon>Magnoliopsida</taxon>
        <taxon>Liliopsida</taxon>
        <taxon>Poales</taxon>
        <taxon>Poaceae</taxon>
        <taxon>PACMAD clade</taxon>
        <taxon>Panicoideae</taxon>
        <taxon>Panicodae</taxon>
        <taxon>Paniceae</taxon>
        <taxon>Cenchrinae</taxon>
        <taxon>Setaria</taxon>
    </lineage>
</organism>
<dbReference type="InterPro" id="IPR036770">
    <property type="entry name" value="Ankyrin_rpt-contain_sf"/>
</dbReference>
<feature type="domain" description="PGG" evidence="9">
    <location>
        <begin position="376"/>
        <end position="461"/>
    </location>
</feature>
<dbReference type="InterPro" id="IPR002110">
    <property type="entry name" value="Ankyrin_rpt"/>
</dbReference>
<evidence type="ECO:0000259" key="9">
    <source>
        <dbReference type="Pfam" id="PF13962"/>
    </source>
</evidence>
<evidence type="ECO:0000256" key="6">
    <source>
        <dbReference type="ARBA" id="ARBA00023136"/>
    </source>
</evidence>
<dbReference type="PROSITE" id="PS50297">
    <property type="entry name" value="ANK_REP_REGION"/>
    <property type="match status" value="2"/>
</dbReference>
<feature type="repeat" description="ANK" evidence="7">
    <location>
        <begin position="310"/>
        <end position="343"/>
    </location>
</feature>